<protein>
    <submittedName>
        <fullName evidence="1">Uncharacterized protein</fullName>
    </submittedName>
</protein>
<reference evidence="1" key="1">
    <citation type="submission" date="2020-04" db="EMBL/GenBank/DDBJ databases">
        <authorList>
            <person name="Alioto T."/>
            <person name="Alioto T."/>
            <person name="Gomez Garrido J."/>
        </authorList>
    </citation>
    <scope>NUCLEOTIDE SEQUENCE</scope>
    <source>
        <strain evidence="1">A484AB</strain>
    </source>
</reference>
<proteinExistence type="predicted"/>
<dbReference type="InterPro" id="IPR000477">
    <property type="entry name" value="RT_dom"/>
</dbReference>
<gene>
    <name evidence="1" type="ORF">PACLA_8A023489</name>
</gene>
<dbReference type="PROSITE" id="PS50878">
    <property type="entry name" value="RT_POL"/>
    <property type="match status" value="1"/>
</dbReference>
<dbReference type="Proteomes" id="UP001152795">
    <property type="component" value="Unassembled WGS sequence"/>
</dbReference>
<comment type="caution">
    <text evidence="1">The sequence shown here is derived from an EMBL/GenBank/DDBJ whole genome shotgun (WGS) entry which is preliminary data.</text>
</comment>
<organism evidence="1 2">
    <name type="scientific">Paramuricea clavata</name>
    <name type="common">Red gorgonian</name>
    <name type="synonym">Violescent sea-whip</name>
    <dbReference type="NCBI Taxonomy" id="317549"/>
    <lineage>
        <taxon>Eukaryota</taxon>
        <taxon>Metazoa</taxon>
        <taxon>Cnidaria</taxon>
        <taxon>Anthozoa</taxon>
        <taxon>Octocorallia</taxon>
        <taxon>Malacalcyonacea</taxon>
        <taxon>Plexauridae</taxon>
        <taxon>Paramuricea</taxon>
    </lineage>
</organism>
<dbReference type="Pfam" id="PF00078">
    <property type="entry name" value="RVT_1"/>
    <property type="match status" value="1"/>
</dbReference>
<feature type="non-terminal residue" evidence="1">
    <location>
        <position position="1"/>
    </location>
</feature>
<sequence length="258" mass="28684">MALQQNQRLRQLRFLIYTFTSVFTKPSGEINGDEDEYEDITNVTNIGELQVSGPDGIPARILKECSCSIAPSLCELFNLSLLVGRLPVETQIDGVDDVASNWSSVTSGVPQGSILGPLLFVLFINDLPNIIPEDSDAALYADDAKTFRKITSEVDGQHLQQTLTYLTTCSNTNNIKFNESKCKVLTVSRKKKPITFAYHLGSTNLHHVQEEKDLGVIMTGNLSWNFHVQSITSKANKLLGLLRRTCPLLTDVRVRRTL</sequence>
<dbReference type="AlphaFoldDB" id="A0A7D9L2J1"/>
<name>A0A7D9L2J1_PARCT</name>
<dbReference type="OrthoDB" id="5244787at2759"/>
<dbReference type="EMBL" id="CACRXK020012854">
    <property type="protein sequence ID" value="CAB4024129.1"/>
    <property type="molecule type" value="Genomic_DNA"/>
</dbReference>
<keyword evidence="2" id="KW-1185">Reference proteome</keyword>
<dbReference type="PANTHER" id="PTHR33332">
    <property type="entry name" value="REVERSE TRANSCRIPTASE DOMAIN-CONTAINING PROTEIN"/>
    <property type="match status" value="1"/>
</dbReference>
<accession>A0A7D9L2J1</accession>
<evidence type="ECO:0000313" key="1">
    <source>
        <dbReference type="EMBL" id="CAB4024129.1"/>
    </source>
</evidence>
<evidence type="ECO:0000313" key="2">
    <source>
        <dbReference type="Proteomes" id="UP001152795"/>
    </source>
</evidence>